<feature type="binding site" evidence="9">
    <location>
        <begin position="105"/>
        <end position="115"/>
    </location>
    <ligand>
        <name>ATP</name>
        <dbReference type="ChEBI" id="CHEBI:30616"/>
    </ligand>
</feature>
<dbReference type="UniPathway" id="UPA00056">
    <property type="reaction ID" value="UER00094"/>
</dbReference>
<dbReference type="OrthoDB" id="3173073at2"/>
<dbReference type="PIRSF" id="PIRSF010376">
    <property type="entry name" value="IspE"/>
    <property type="match status" value="1"/>
</dbReference>
<dbReference type="KEGG" id="mlv:CVS47_01993"/>
<proteinExistence type="inferred from homology"/>
<evidence type="ECO:0000256" key="5">
    <source>
        <dbReference type="ARBA" id="ARBA00022741"/>
    </source>
</evidence>
<keyword evidence="13" id="KW-1185">Reference proteome</keyword>
<dbReference type="InterPro" id="IPR013750">
    <property type="entry name" value="GHMP_kinase_C_dom"/>
</dbReference>
<reference evidence="12 13" key="1">
    <citation type="submission" date="2018-08" db="EMBL/GenBank/DDBJ databases">
        <title>Microbacterium lemovicicum sp. nov., a bacterium isolated from a natural uranium-rich soil.</title>
        <authorList>
            <person name="ORTET P."/>
        </authorList>
    </citation>
    <scope>NUCLEOTIDE SEQUENCE [LARGE SCALE GENOMIC DNA]</scope>
    <source>
        <strain evidence="12 13">Viu22</strain>
    </source>
</reference>
<dbReference type="SUPFAM" id="SSF54211">
    <property type="entry name" value="Ribosomal protein S5 domain 2-like"/>
    <property type="match status" value="1"/>
</dbReference>
<dbReference type="EC" id="2.7.1.148" evidence="2 9"/>
<dbReference type="GO" id="GO:0019288">
    <property type="term" value="P:isopentenyl diphosphate biosynthetic process, methylerythritol 4-phosphate pathway"/>
    <property type="evidence" value="ECO:0007669"/>
    <property type="project" value="UniProtKB-UniRule"/>
</dbReference>
<evidence type="ECO:0000256" key="3">
    <source>
        <dbReference type="ARBA" id="ARBA00017473"/>
    </source>
</evidence>
<dbReference type="PANTHER" id="PTHR43527:SF2">
    <property type="entry name" value="4-DIPHOSPHOCYTIDYL-2-C-METHYL-D-ERYTHRITOL KINASE, CHLOROPLASTIC"/>
    <property type="match status" value="1"/>
</dbReference>
<dbReference type="InterPro" id="IPR006204">
    <property type="entry name" value="GHMP_kinase_N_dom"/>
</dbReference>
<dbReference type="GO" id="GO:0016114">
    <property type="term" value="P:terpenoid biosynthetic process"/>
    <property type="evidence" value="ECO:0007669"/>
    <property type="project" value="UniProtKB-UniRule"/>
</dbReference>
<dbReference type="SUPFAM" id="SSF55060">
    <property type="entry name" value="GHMP Kinase, C-terminal domain"/>
    <property type="match status" value="1"/>
</dbReference>
<dbReference type="RefSeq" id="WP_127095922.1">
    <property type="nucleotide sequence ID" value="NZ_CP031423.1"/>
</dbReference>
<dbReference type="EMBL" id="CP031423">
    <property type="protein sequence ID" value="AZS37357.1"/>
    <property type="molecule type" value="Genomic_DNA"/>
</dbReference>
<dbReference type="PANTHER" id="PTHR43527">
    <property type="entry name" value="4-DIPHOSPHOCYTIDYL-2-C-METHYL-D-ERYTHRITOL KINASE, CHLOROPLASTIC"/>
    <property type="match status" value="1"/>
</dbReference>
<evidence type="ECO:0000259" key="11">
    <source>
        <dbReference type="Pfam" id="PF08544"/>
    </source>
</evidence>
<feature type="domain" description="GHMP kinase N-terminal" evidence="10">
    <location>
        <begin position="77"/>
        <end position="155"/>
    </location>
</feature>
<dbReference type="NCBIfam" id="TIGR00154">
    <property type="entry name" value="ispE"/>
    <property type="match status" value="1"/>
</dbReference>
<dbReference type="GO" id="GO:0005524">
    <property type="term" value="F:ATP binding"/>
    <property type="evidence" value="ECO:0007669"/>
    <property type="project" value="UniProtKB-UniRule"/>
</dbReference>
<feature type="domain" description="GHMP kinase C-terminal" evidence="11">
    <location>
        <begin position="220"/>
        <end position="294"/>
    </location>
</feature>
<keyword evidence="5 9" id="KW-0547">Nucleotide-binding</keyword>
<dbReference type="HAMAP" id="MF_00061">
    <property type="entry name" value="IspE"/>
    <property type="match status" value="1"/>
</dbReference>
<evidence type="ECO:0000256" key="2">
    <source>
        <dbReference type="ARBA" id="ARBA00012052"/>
    </source>
</evidence>
<dbReference type="AlphaFoldDB" id="A0A3Q9IYT8"/>
<dbReference type="Pfam" id="PF00288">
    <property type="entry name" value="GHMP_kinases_N"/>
    <property type="match status" value="1"/>
</dbReference>
<dbReference type="GO" id="GO:0050515">
    <property type="term" value="F:4-(cytidine 5'-diphospho)-2-C-methyl-D-erythritol kinase activity"/>
    <property type="evidence" value="ECO:0007669"/>
    <property type="project" value="UniProtKB-UniRule"/>
</dbReference>
<sequence length="312" mass="32204">MSGSTAWRPGRVHVRAPGKLNLFFEVGDVQPDGYHDVASAYQAVSLHEDCWAEEADDFTISVTGAVDVSGVPSDDRNLALRAARLLAKEIGHRGGVHLDIVKQVPVAGGMGGGSADAAAALVACDALWNADLGTAQLQRLASRLGADVPFALMGGTAVGTGRGDQLSPALAKGRFDWVIVPDAGGLSTPDVYGRLDELRRRRNVDIAPPPRAPAVAPEVLQALRAGDASVLAEHARNDLQVAALSLRPDLRDTLELGERSGALVGLVSGSGPTLAFLAAGPEDALELQVTLSASGRTALHVHGPVAGARVIG</sequence>
<dbReference type="Gene3D" id="3.30.70.890">
    <property type="entry name" value="GHMP kinase, C-terminal domain"/>
    <property type="match status" value="1"/>
</dbReference>
<dbReference type="Proteomes" id="UP000276888">
    <property type="component" value="Chromosome"/>
</dbReference>
<gene>
    <name evidence="9 12" type="primary">ispE</name>
    <name evidence="12" type="ORF">CVS47_01993</name>
</gene>
<comment type="similarity">
    <text evidence="1 9">Belongs to the GHMP kinase family. IspE subfamily.</text>
</comment>
<evidence type="ECO:0000256" key="8">
    <source>
        <dbReference type="ARBA" id="ARBA00032554"/>
    </source>
</evidence>
<evidence type="ECO:0000256" key="1">
    <source>
        <dbReference type="ARBA" id="ARBA00009684"/>
    </source>
</evidence>
<evidence type="ECO:0000313" key="13">
    <source>
        <dbReference type="Proteomes" id="UP000276888"/>
    </source>
</evidence>
<accession>A0A3Q9IYT8</accession>
<evidence type="ECO:0000256" key="6">
    <source>
        <dbReference type="ARBA" id="ARBA00022777"/>
    </source>
</evidence>
<dbReference type="NCBIfam" id="NF002870">
    <property type="entry name" value="PRK03188.1"/>
    <property type="match status" value="1"/>
</dbReference>
<dbReference type="Gene3D" id="3.30.230.10">
    <property type="match status" value="1"/>
</dbReference>
<dbReference type="InterPro" id="IPR020568">
    <property type="entry name" value="Ribosomal_Su5_D2-typ_SF"/>
</dbReference>
<comment type="function">
    <text evidence="9">Catalyzes the phosphorylation of the position 2 hydroxy group of 4-diphosphocytidyl-2C-methyl-D-erythritol.</text>
</comment>
<evidence type="ECO:0000256" key="7">
    <source>
        <dbReference type="ARBA" id="ARBA00022840"/>
    </source>
</evidence>
<evidence type="ECO:0000256" key="9">
    <source>
        <dbReference type="HAMAP-Rule" id="MF_00061"/>
    </source>
</evidence>
<comment type="catalytic activity">
    <reaction evidence="9">
        <text>4-CDP-2-C-methyl-D-erythritol + ATP = 4-CDP-2-C-methyl-D-erythritol 2-phosphate + ADP + H(+)</text>
        <dbReference type="Rhea" id="RHEA:18437"/>
        <dbReference type="ChEBI" id="CHEBI:15378"/>
        <dbReference type="ChEBI" id="CHEBI:30616"/>
        <dbReference type="ChEBI" id="CHEBI:57823"/>
        <dbReference type="ChEBI" id="CHEBI:57919"/>
        <dbReference type="ChEBI" id="CHEBI:456216"/>
        <dbReference type="EC" id="2.7.1.148"/>
    </reaction>
</comment>
<dbReference type="Pfam" id="PF08544">
    <property type="entry name" value="GHMP_kinases_C"/>
    <property type="match status" value="1"/>
</dbReference>
<evidence type="ECO:0000313" key="12">
    <source>
        <dbReference type="EMBL" id="AZS37357.1"/>
    </source>
</evidence>
<protein>
    <recommendedName>
        <fullName evidence="3 9">4-diphosphocytidyl-2-C-methyl-D-erythritol kinase</fullName>
        <shortName evidence="9">CMK</shortName>
        <ecNumber evidence="2 9">2.7.1.148</ecNumber>
    </recommendedName>
    <alternativeName>
        <fullName evidence="8 9">4-(cytidine-5'-diphospho)-2-C-methyl-D-erythritol kinase</fullName>
    </alternativeName>
</protein>
<feature type="active site" evidence="9">
    <location>
        <position position="147"/>
    </location>
</feature>
<keyword evidence="4 9" id="KW-0808">Transferase</keyword>
<evidence type="ECO:0000259" key="10">
    <source>
        <dbReference type="Pfam" id="PF00288"/>
    </source>
</evidence>
<evidence type="ECO:0000256" key="4">
    <source>
        <dbReference type="ARBA" id="ARBA00022679"/>
    </source>
</evidence>
<dbReference type="InterPro" id="IPR036554">
    <property type="entry name" value="GHMP_kinase_C_sf"/>
</dbReference>
<dbReference type="InterPro" id="IPR014721">
    <property type="entry name" value="Ribsml_uS5_D2-typ_fold_subgr"/>
</dbReference>
<dbReference type="InterPro" id="IPR004424">
    <property type="entry name" value="IspE"/>
</dbReference>
<keyword evidence="6 9" id="KW-0418">Kinase</keyword>
<comment type="pathway">
    <text evidence="9">Isoprenoid biosynthesis; isopentenyl diphosphate biosynthesis via DXP pathway; isopentenyl diphosphate from 1-deoxy-D-xylulose 5-phosphate: step 3/6.</text>
</comment>
<organism evidence="12 13">
    <name type="scientific">Microbacterium lemovicicum</name>
    <dbReference type="NCBI Taxonomy" id="1072463"/>
    <lineage>
        <taxon>Bacteria</taxon>
        <taxon>Bacillati</taxon>
        <taxon>Actinomycetota</taxon>
        <taxon>Actinomycetes</taxon>
        <taxon>Micrococcales</taxon>
        <taxon>Microbacteriaceae</taxon>
        <taxon>Microbacterium</taxon>
    </lineage>
</organism>
<keyword evidence="9" id="KW-0414">Isoprene biosynthesis</keyword>
<keyword evidence="7 9" id="KW-0067">ATP-binding</keyword>
<feature type="active site" evidence="9">
    <location>
        <position position="19"/>
    </location>
</feature>
<name>A0A3Q9IYT8_9MICO</name>